<feature type="compositionally biased region" description="Basic and acidic residues" evidence="1">
    <location>
        <begin position="21"/>
        <end position="30"/>
    </location>
</feature>
<feature type="region of interest" description="Disordered" evidence="1">
    <location>
        <begin position="1"/>
        <end position="39"/>
    </location>
</feature>
<protein>
    <submittedName>
        <fullName evidence="2">Uncharacterized protein</fullName>
    </submittedName>
</protein>
<dbReference type="EMBL" id="FQ311875">
    <property type="protein sequence ID" value="CBT74358.1"/>
    <property type="molecule type" value="Genomic_DNA"/>
</dbReference>
<organism evidence="2 3">
    <name type="scientific">Glutamicibacter arilaitensis (strain DSM 16368 / CIP 108037 / IAM 15318 / JCM 13566 / NCIMB 14258 / Re117)</name>
    <name type="common">Arthrobacter arilaitensis</name>
    <dbReference type="NCBI Taxonomy" id="861360"/>
    <lineage>
        <taxon>Bacteria</taxon>
        <taxon>Bacillati</taxon>
        <taxon>Actinomycetota</taxon>
        <taxon>Actinomycetes</taxon>
        <taxon>Micrococcales</taxon>
        <taxon>Micrococcaceae</taxon>
        <taxon>Glutamicibacter</taxon>
    </lineage>
</organism>
<accession>A0ABM9PT29</accession>
<gene>
    <name evidence="2" type="ordered locus">AARI_01190</name>
</gene>
<keyword evidence="3" id="KW-1185">Reference proteome</keyword>
<evidence type="ECO:0000313" key="3">
    <source>
        <dbReference type="Proteomes" id="UP000006878"/>
    </source>
</evidence>
<proteinExistence type="predicted"/>
<evidence type="ECO:0000256" key="1">
    <source>
        <dbReference type="SAM" id="MobiDB-lite"/>
    </source>
</evidence>
<sequence length="39" mass="4181">MPPLLELAVDGPEGGSSGDPGGDHRQRRTDYGAPLHFNY</sequence>
<dbReference type="Proteomes" id="UP000006878">
    <property type="component" value="Chromosome"/>
</dbReference>
<reference evidence="3" key="1">
    <citation type="journal article" date="2010" name="PLoS ONE">
        <title>The Arthrobacter arilaitensis Re117 genome sequence reveals its genetic adaptation to the surface of cheese.</title>
        <authorList>
            <person name="Monnet C."/>
            <person name="Loux V."/>
            <person name="Gibrat J.F."/>
            <person name="Spinnler E."/>
            <person name="Barbe V."/>
            <person name="Vacherie B."/>
            <person name="Gavory F."/>
            <person name="Gourbeyre E."/>
            <person name="Siguier P."/>
            <person name="Chandler M."/>
            <person name="Elleuch R."/>
            <person name="Irlinger F."/>
            <person name="Vallaeys T."/>
        </authorList>
    </citation>
    <scope>NUCLEOTIDE SEQUENCE</scope>
    <source>
        <strain evidence="3">DSM 16368 / CIP 108037 / IAM 15318 / JCM 13566 / Re117</strain>
    </source>
</reference>
<evidence type="ECO:0000313" key="2">
    <source>
        <dbReference type="EMBL" id="CBT74358.1"/>
    </source>
</evidence>
<reference evidence="3" key="2">
    <citation type="submission" date="2010-07" db="EMBL/GenBank/DDBJ databases">
        <title>Complete genome sequence of Arthrobacter arilaitensis (strain DSM 16368 / CIP 108037 / JCM 13566 / Re117).</title>
        <authorList>
            <person name="Genoscope."/>
        </authorList>
    </citation>
    <scope>NUCLEOTIDE SEQUENCE [LARGE SCALE GENOMIC DNA]</scope>
    <source>
        <strain evidence="3">DSM 16368 / CIP 108037 / IAM 15318 / JCM 13566 / Re117</strain>
    </source>
</reference>
<name>A0ABM9PT29_GLUAR</name>